<sequence length="35" mass="3878">MPNSIARILESQTLWIGRKSANSIVIFIIGFCQGI</sequence>
<protein>
    <submittedName>
        <fullName evidence="1">Uncharacterized protein</fullName>
    </submittedName>
</protein>
<dbReference type="Proteomes" id="UP000251485">
    <property type="component" value="Unassembled WGS sequence"/>
</dbReference>
<evidence type="ECO:0000313" key="1">
    <source>
        <dbReference type="EMBL" id="SPY96029.1"/>
    </source>
</evidence>
<name>A0A2X2DJZ1_PROMI</name>
<reference evidence="1 2" key="1">
    <citation type="submission" date="2018-06" db="EMBL/GenBank/DDBJ databases">
        <authorList>
            <consortium name="Pathogen Informatics"/>
            <person name="Doyle S."/>
        </authorList>
    </citation>
    <scope>NUCLEOTIDE SEQUENCE [LARGE SCALE GENOMIC DNA]</scope>
    <source>
        <strain evidence="1 2">NCTC10975</strain>
    </source>
</reference>
<dbReference type="EMBL" id="UAUE01000011">
    <property type="protein sequence ID" value="SPY96029.1"/>
    <property type="molecule type" value="Genomic_DNA"/>
</dbReference>
<dbReference type="AlphaFoldDB" id="A0A2X2DJZ1"/>
<gene>
    <name evidence="1" type="ORF">NCTC10975_01728</name>
</gene>
<accession>A0A2X2DJZ1</accession>
<organism evidence="1 2">
    <name type="scientific">Proteus mirabilis</name>
    <dbReference type="NCBI Taxonomy" id="584"/>
    <lineage>
        <taxon>Bacteria</taxon>
        <taxon>Pseudomonadati</taxon>
        <taxon>Pseudomonadota</taxon>
        <taxon>Gammaproteobacteria</taxon>
        <taxon>Enterobacterales</taxon>
        <taxon>Morganellaceae</taxon>
        <taxon>Proteus</taxon>
    </lineage>
</organism>
<evidence type="ECO:0000313" key="2">
    <source>
        <dbReference type="Proteomes" id="UP000251485"/>
    </source>
</evidence>
<proteinExistence type="predicted"/>